<name>O58026_PYRHO</name>
<dbReference type="KEGG" id="pho:PH0288"/>
<organism evidence="1 2">
    <name type="scientific">Pyrococcus horikoshii (strain ATCC 700860 / DSM 12428 / JCM 9974 / NBRC 100139 / OT-3)</name>
    <dbReference type="NCBI Taxonomy" id="70601"/>
    <lineage>
        <taxon>Archaea</taxon>
        <taxon>Methanobacteriati</taxon>
        <taxon>Methanobacteriota</taxon>
        <taxon>Thermococci</taxon>
        <taxon>Thermococcales</taxon>
        <taxon>Thermococcaceae</taxon>
        <taxon>Pyrococcus</taxon>
    </lineage>
</organism>
<accession>O58026</accession>
<dbReference type="AlphaFoldDB" id="O58026"/>
<protein>
    <submittedName>
        <fullName evidence="1">Uncharacterized protein</fullName>
    </submittedName>
</protein>
<proteinExistence type="predicted"/>
<sequence length="110" mass="11491">MNKPNLENMNPNFPSSPPIDIISPFFPNILVLNSSSSIANAGVTMTAFTAASPNPITKLMLNLFREGNIESESARKPAIVVNAAPSNAFPVSEIASSAASSGDLPLFLSS</sequence>
<gene>
    <name evidence="1" type="ordered locus">PH0288</name>
</gene>
<keyword evidence="2" id="KW-1185">Reference proteome</keyword>
<dbReference type="EnsemblBacteria" id="BAA29360">
    <property type="protein sequence ID" value="BAA29360"/>
    <property type="gene ID" value="BAA29360"/>
</dbReference>
<evidence type="ECO:0000313" key="1">
    <source>
        <dbReference type="EMBL" id="BAA29360.1"/>
    </source>
</evidence>
<reference evidence="1 2" key="1">
    <citation type="journal article" date="1998" name="DNA Res.">
        <title>Complete sequence and gene organization of the genome of a hyper-thermophilic archaebacterium, Pyrococcus horikoshii OT3.</title>
        <authorList>
            <person name="Kawarabayasi Y."/>
            <person name="Sawada M."/>
            <person name="Horikawa H."/>
            <person name="Haikawa Y."/>
            <person name="Hino Y."/>
            <person name="Yamamoto S."/>
            <person name="Sekine M."/>
            <person name="Baba S."/>
            <person name="Kosugi H."/>
            <person name="Hosoyama A."/>
            <person name="Nagai Y."/>
            <person name="Sakai M."/>
            <person name="Ogura K."/>
            <person name="Otuka R."/>
            <person name="Nakazawa H."/>
            <person name="Takamiya M."/>
            <person name="Ohfuku Y."/>
            <person name="Funahashi T."/>
            <person name="Tanaka T."/>
            <person name="Kudoh Y."/>
            <person name="Yamazaki J."/>
            <person name="Kushida N."/>
            <person name="Oguchi A."/>
            <person name="Aoki K."/>
            <person name="Nakamura Y."/>
            <person name="Robb T.F."/>
            <person name="Horikoshi K."/>
            <person name="Masuchi Y."/>
            <person name="Shizuya H."/>
            <person name="Kikuchi H."/>
        </authorList>
    </citation>
    <scope>NUCLEOTIDE SEQUENCE [LARGE SCALE GENOMIC DNA]</scope>
    <source>
        <strain evidence="2">ATCC 700860 / DSM 12428 / JCM 9974 / NBRC 100139 / OT-3</strain>
    </source>
</reference>
<dbReference type="EMBL" id="BA000001">
    <property type="protein sequence ID" value="BAA29360.1"/>
    <property type="molecule type" value="Genomic_DNA"/>
</dbReference>
<dbReference type="PIR" id="A71454">
    <property type="entry name" value="A71454"/>
</dbReference>
<dbReference type="Proteomes" id="UP000000752">
    <property type="component" value="Chromosome"/>
</dbReference>
<evidence type="ECO:0000313" key="2">
    <source>
        <dbReference type="Proteomes" id="UP000000752"/>
    </source>
</evidence>